<dbReference type="OrthoDB" id="4158841at2759"/>
<feature type="region of interest" description="Disordered" evidence="1">
    <location>
        <begin position="1"/>
        <end position="102"/>
    </location>
</feature>
<feature type="region of interest" description="Disordered" evidence="1">
    <location>
        <begin position="263"/>
        <end position="283"/>
    </location>
</feature>
<accession>A0A9P7Z6K7</accession>
<name>A0A9P7Z6K7_9HELO</name>
<feature type="compositionally biased region" description="Low complexity" evidence="1">
    <location>
        <begin position="195"/>
        <end position="212"/>
    </location>
</feature>
<feature type="compositionally biased region" description="Basic and acidic residues" evidence="1">
    <location>
        <begin position="88"/>
        <end position="102"/>
    </location>
</feature>
<gene>
    <name evidence="2" type="ORF">BJ878DRAFT_296897</name>
</gene>
<evidence type="ECO:0000313" key="3">
    <source>
        <dbReference type="Proteomes" id="UP000887226"/>
    </source>
</evidence>
<comment type="caution">
    <text evidence="2">The sequence shown here is derived from an EMBL/GenBank/DDBJ whole genome shotgun (WGS) entry which is preliminary data.</text>
</comment>
<keyword evidence="3" id="KW-1185">Reference proteome</keyword>
<protein>
    <submittedName>
        <fullName evidence="2">Uncharacterized protein</fullName>
    </submittedName>
</protein>
<dbReference type="AlphaFoldDB" id="A0A9P7Z6K7"/>
<reference evidence="2" key="1">
    <citation type="journal article" date="2021" name="IMA Fungus">
        <title>Genomic characterization of three marine fungi, including Emericellopsis atlantica sp. nov. with signatures of a generalist lifestyle and marine biomass degradation.</title>
        <authorList>
            <person name="Hagestad O.C."/>
            <person name="Hou L."/>
            <person name="Andersen J.H."/>
            <person name="Hansen E.H."/>
            <person name="Altermark B."/>
            <person name="Li C."/>
            <person name="Kuhnert E."/>
            <person name="Cox R.J."/>
            <person name="Crous P.W."/>
            <person name="Spatafora J.W."/>
            <person name="Lail K."/>
            <person name="Amirebrahimi M."/>
            <person name="Lipzen A."/>
            <person name="Pangilinan J."/>
            <person name="Andreopoulos W."/>
            <person name="Hayes R.D."/>
            <person name="Ng V."/>
            <person name="Grigoriev I.V."/>
            <person name="Jackson S.A."/>
            <person name="Sutton T.D.S."/>
            <person name="Dobson A.D.W."/>
            <person name="Rama T."/>
        </authorList>
    </citation>
    <scope>NUCLEOTIDE SEQUENCE</scope>
    <source>
        <strain evidence="2">TRa3180A</strain>
    </source>
</reference>
<organism evidence="2 3">
    <name type="scientific">Calycina marina</name>
    <dbReference type="NCBI Taxonomy" id="1763456"/>
    <lineage>
        <taxon>Eukaryota</taxon>
        <taxon>Fungi</taxon>
        <taxon>Dikarya</taxon>
        <taxon>Ascomycota</taxon>
        <taxon>Pezizomycotina</taxon>
        <taxon>Leotiomycetes</taxon>
        <taxon>Helotiales</taxon>
        <taxon>Pezizellaceae</taxon>
        <taxon>Calycina</taxon>
    </lineage>
</organism>
<feature type="region of interest" description="Disordered" evidence="1">
    <location>
        <begin position="153"/>
        <end position="225"/>
    </location>
</feature>
<feature type="compositionally biased region" description="Polar residues" evidence="1">
    <location>
        <begin position="44"/>
        <end position="72"/>
    </location>
</feature>
<dbReference type="Pfam" id="PF17242">
    <property type="entry name" value="DUF5315"/>
    <property type="match status" value="1"/>
</dbReference>
<sequence>MPQSSDLKPKVSREPPPTLFLGPPSQNASHVSLPGIAPAPPPNQSNISTRTINRQRSYRGSDSGSRIPSDNLMNHLEPVVGRPAPRQGRQDSEVKKQADRTDAMWAEMQGTLEEVELSAVNGTHVFGPEHSKALEELRAAQIGLAQAWARSEADDQVESADKESKGFGSKGGGIPGSEGRSALDTAGTDGKGSTAANGSQRAGSSGASAAERVSSKLEQETETDIILARRRTEANDRYFQKVNSGVLDVVAKLEEVASAMRAVEQESRDIWGESESPGGSVTS</sequence>
<evidence type="ECO:0000313" key="2">
    <source>
        <dbReference type="EMBL" id="KAG9246277.1"/>
    </source>
</evidence>
<dbReference type="EMBL" id="MU253810">
    <property type="protein sequence ID" value="KAG9246277.1"/>
    <property type="molecule type" value="Genomic_DNA"/>
</dbReference>
<dbReference type="Proteomes" id="UP000887226">
    <property type="component" value="Unassembled WGS sequence"/>
</dbReference>
<evidence type="ECO:0000256" key="1">
    <source>
        <dbReference type="SAM" id="MobiDB-lite"/>
    </source>
</evidence>
<proteinExistence type="predicted"/>